<accession>A0A0C2W3Q1</accession>
<evidence type="ECO:0000313" key="1">
    <source>
        <dbReference type="EMBL" id="KIL55737.1"/>
    </source>
</evidence>
<organism evidence="1 2">
    <name type="scientific">Amanita muscaria (strain Koide BX008)</name>
    <dbReference type="NCBI Taxonomy" id="946122"/>
    <lineage>
        <taxon>Eukaryota</taxon>
        <taxon>Fungi</taxon>
        <taxon>Dikarya</taxon>
        <taxon>Basidiomycota</taxon>
        <taxon>Agaricomycotina</taxon>
        <taxon>Agaricomycetes</taxon>
        <taxon>Agaricomycetidae</taxon>
        <taxon>Agaricales</taxon>
        <taxon>Pluteineae</taxon>
        <taxon>Amanitaceae</taxon>
        <taxon>Amanita</taxon>
    </lineage>
</organism>
<dbReference type="EMBL" id="KN818479">
    <property type="protein sequence ID" value="KIL55737.1"/>
    <property type="molecule type" value="Genomic_DNA"/>
</dbReference>
<proteinExistence type="predicted"/>
<reference evidence="1 2" key="1">
    <citation type="submission" date="2014-04" db="EMBL/GenBank/DDBJ databases">
        <title>Evolutionary Origins and Diversification of the Mycorrhizal Mutualists.</title>
        <authorList>
            <consortium name="DOE Joint Genome Institute"/>
            <consortium name="Mycorrhizal Genomics Consortium"/>
            <person name="Kohler A."/>
            <person name="Kuo A."/>
            <person name="Nagy L.G."/>
            <person name="Floudas D."/>
            <person name="Copeland A."/>
            <person name="Barry K.W."/>
            <person name="Cichocki N."/>
            <person name="Veneault-Fourrey C."/>
            <person name="LaButti K."/>
            <person name="Lindquist E.A."/>
            <person name="Lipzen A."/>
            <person name="Lundell T."/>
            <person name="Morin E."/>
            <person name="Murat C."/>
            <person name="Riley R."/>
            <person name="Ohm R."/>
            <person name="Sun H."/>
            <person name="Tunlid A."/>
            <person name="Henrissat B."/>
            <person name="Grigoriev I.V."/>
            <person name="Hibbett D.S."/>
            <person name="Martin F."/>
        </authorList>
    </citation>
    <scope>NUCLEOTIDE SEQUENCE [LARGE SCALE GENOMIC DNA]</scope>
    <source>
        <strain evidence="1 2">Koide BX008</strain>
    </source>
</reference>
<gene>
    <name evidence="1" type="ORF">M378DRAFT_569999</name>
</gene>
<keyword evidence="2" id="KW-1185">Reference proteome</keyword>
<protein>
    <submittedName>
        <fullName evidence="1">Uncharacterized protein</fullName>
    </submittedName>
</protein>
<name>A0A0C2W3Q1_AMAMK</name>
<sequence>MCELRRKPSIGTPGPTLHRYISKTVTCSITLTRKGSRGDETTFLGNHSSAPSGAFLCSPWSPCIAPSSDAL</sequence>
<dbReference type="InParanoid" id="A0A0C2W3Q1"/>
<dbReference type="AlphaFoldDB" id="A0A0C2W3Q1"/>
<dbReference type="Proteomes" id="UP000054549">
    <property type="component" value="Unassembled WGS sequence"/>
</dbReference>
<dbReference type="HOGENOM" id="CLU_2739493_0_0_1"/>
<evidence type="ECO:0000313" key="2">
    <source>
        <dbReference type="Proteomes" id="UP000054549"/>
    </source>
</evidence>